<keyword evidence="1" id="KW-0812">Transmembrane</keyword>
<evidence type="ECO:0000256" key="1">
    <source>
        <dbReference type="SAM" id="Phobius"/>
    </source>
</evidence>
<dbReference type="InParanoid" id="A0A1Z5RIZ9"/>
<dbReference type="Gramene" id="OQU83326">
    <property type="protein sequence ID" value="OQU83326"/>
    <property type="gene ID" value="SORBI_3005G108501"/>
</dbReference>
<dbReference type="EMBL" id="CM000764">
    <property type="protein sequence ID" value="OQU83326.1"/>
    <property type="molecule type" value="Genomic_DNA"/>
</dbReference>
<protein>
    <submittedName>
        <fullName evidence="2">Uncharacterized protein</fullName>
    </submittedName>
</protein>
<keyword evidence="3" id="KW-1185">Reference proteome</keyword>
<evidence type="ECO:0000313" key="3">
    <source>
        <dbReference type="Proteomes" id="UP000000768"/>
    </source>
</evidence>
<dbReference type="AlphaFoldDB" id="A0A1Z5RIZ9"/>
<proteinExistence type="predicted"/>
<keyword evidence="1" id="KW-1133">Transmembrane helix</keyword>
<organism evidence="2 3">
    <name type="scientific">Sorghum bicolor</name>
    <name type="common">Sorghum</name>
    <name type="synonym">Sorghum vulgare</name>
    <dbReference type="NCBI Taxonomy" id="4558"/>
    <lineage>
        <taxon>Eukaryota</taxon>
        <taxon>Viridiplantae</taxon>
        <taxon>Streptophyta</taxon>
        <taxon>Embryophyta</taxon>
        <taxon>Tracheophyta</taxon>
        <taxon>Spermatophyta</taxon>
        <taxon>Magnoliopsida</taxon>
        <taxon>Liliopsida</taxon>
        <taxon>Poales</taxon>
        <taxon>Poaceae</taxon>
        <taxon>PACMAD clade</taxon>
        <taxon>Panicoideae</taxon>
        <taxon>Andropogonodae</taxon>
        <taxon>Andropogoneae</taxon>
        <taxon>Sorghinae</taxon>
        <taxon>Sorghum</taxon>
    </lineage>
</organism>
<accession>A0A1Z5RIZ9</accession>
<reference evidence="2 3" key="1">
    <citation type="journal article" date="2009" name="Nature">
        <title>The Sorghum bicolor genome and the diversification of grasses.</title>
        <authorList>
            <person name="Paterson A.H."/>
            <person name="Bowers J.E."/>
            <person name="Bruggmann R."/>
            <person name="Dubchak I."/>
            <person name="Grimwood J."/>
            <person name="Gundlach H."/>
            <person name="Haberer G."/>
            <person name="Hellsten U."/>
            <person name="Mitros T."/>
            <person name="Poliakov A."/>
            <person name="Schmutz J."/>
            <person name="Spannagl M."/>
            <person name="Tang H."/>
            <person name="Wang X."/>
            <person name="Wicker T."/>
            <person name="Bharti A.K."/>
            <person name="Chapman J."/>
            <person name="Feltus F.A."/>
            <person name="Gowik U."/>
            <person name="Grigoriev I.V."/>
            <person name="Lyons E."/>
            <person name="Maher C.A."/>
            <person name="Martis M."/>
            <person name="Narechania A."/>
            <person name="Otillar R.P."/>
            <person name="Penning B.W."/>
            <person name="Salamov A.A."/>
            <person name="Wang Y."/>
            <person name="Zhang L."/>
            <person name="Carpita N.C."/>
            <person name="Freeling M."/>
            <person name="Gingle A.R."/>
            <person name="Hash C.T."/>
            <person name="Keller B."/>
            <person name="Klein P."/>
            <person name="Kresovich S."/>
            <person name="McCann M.C."/>
            <person name="Ming R."/>
            <person name="Peterson D.G."/>
            <person name="Mehboob-ur-Rahman"/>
            <person name="Ware D."/>
            <person name="Westhoff P."/>
            <person name="Mayer K.F."/>
            <person name="Messing J."/>
            <person name="Rokhsar D.S."/>
        </authorList>
    </citation>
    <scope>NUCLEOTIDE SEQUENCE [LARGE SCALE GENOMIC DNA]</scope>
    <source>
        <strain evidence="3">cv. BTx623</strain>
    </source>
</reference>
<name>A0A1Z5RIZ9_SORBI</name>
<reference evidence="3" key="2">
    <citation type="journal article" date="2018" name="Plant J.">
        <title>The Sorghum bicolor reference genome: improved assembly, gene annotations, a transcriptome atlas, and signatures of genome organization.</title>
        <authorList>
            <person name="McCormick R.F."/>
            <person name="Truong S.K."/>
            <person name="Sreedasyam A."/>
            <person name="Jenkins J."/>
            <person name="Shu S."/>
            <person name="Sims D."/>
            <person name="Kennedy M."/>
            <person name="Amirebrahimi M."/>
            <person name="Weers B.D."/>
            <person name="McKinley B."/>
            <person name="Mattison A."/>
            <person name="Morishige D.T."/>
            <person name="Grimwood J."/>
            <person name="Schmutz J."/>
            <person name="Mullet J.E."/>
        </authorList>
    </citation>
    <scope>NUCLEOTIDE SEQUENCE [LARGE SCALE GENOMIC DNA]</scope>
    <source>
        <strain evidence="3">cv. BTx623</strain>
    </source>
</reference>
<dbReference type="Proteomes" id="UP000000768">
    <property type="component" value="Chromosome 5"/>
</dbReference>
<sequence length="91" mass="10733">MATLYFFLCFHISFSSLLIVHKTVMYVCSLIIHFFAYLVYSQAEIESTKWPWVSFFKAERQHLSVNYKMEQRSESIKMMCHNALASTHARG</sequence>
<keyword evidence="1" id="KW-0472">Membrane</keyword>
<gene>
    <name evidence="2" type="ORF">SORBI_3005G108501</name>
</gene>
<feature type="transmembrane region" description="Helical" evidence="1">
    <location>
        <begin position="23"/>
        <end position="40"/>
    </location>
</feature>
<evidence type="ECO:0000313" key="2">
    <source>
        <dbReference type="EMBL" id="OQU83326.1"/>
    </source>
</evidence>